<dbReference type="InterPro" id="IPR051325">
    <property type="entry name" value="Nudix_hydrolase_domain"/>
</dbReference>
<comment type="caution">
    <text evidence="3">The sequence shown here is derived from an EMBL/GenBank/DDBJ whole genome shotgun (WGS) entry which is preliminary data.</text>
</comment>
<dbReference type="Pfam" id="PF00293">
    <property type="entry name" value="NUDIX"/>
    <property type="match status" value="1"/>
</dbReference>
<reference evidence="3" key="1">
    <citation type="submission" date="2022-07" db="EMBL/GenBank/DDBJ databases">
        <title>Genome Sequence of Agrocybe chaxingu.</title>
        <authorList>
            <person name="Buettner E."/>
        </authorList>
    </citation>
    <scope>NUCLEOTIDE SEQUENCE</scope>
    <source>
        <strain evidence="3">MP-N11</strain>
    </source>
</reference>
<proteinExistence type="predicted"/>
<dbReference type="InterPro" id="IPR015797">
    <property type="entry name" value="NUDIX_hydrolase-like_dom_sf"/>
</dbReference>
<dbReference type="SUPFAM" id="SSF55811">
    <property type="entry name" value="Nudix"/>
    <property type="match status" value="1"/>
</dbReference>
<evidence type="ECO:0000256" key="1">
    <source>
        <dbReference type="ARBA" id="ARBA00022801"/>
    </source>
</evidence>
<dbReference type="InterPro" id="IPR000086">
    <property type="entry name" value="NUDIX_hydrolase_dom"/>
</dbReference>
<name>A0A9W8MUA1_9AGAR</name>
<accession>A0A9W8MUA1</accession>
<evidence type="ECO:0000313" key="3">
    <source>
        <dbReference type="EMBL" id="KAJ3506527.1"/>
    </source>
</evidence>
<gene>
    <name evidence="3" type="ORF">NLJ89_g6817</name>
</gene>
<dbReference type="PROSITE" id="PS00893">
    <property type="entry name" value="NUDIX_BOX"/>
    <property type="match status" value="1"/>
</dbReference>
<organism evidence="3 4">
    <name type="scientific">Agrocybe chaxingu</name>
    <dbReference type="NCBI Taxonomy" id="84603"/>
    <lineage>
        <taxon>Eukaryota</taxon>
        <taxon>Fungi</taxon>
        <taxon>Dikarya</taxon>
        <taxon>Basidiomycota</taxon>
        <taxon>Agaricomycotina</taxon>
        <taxon>Agaricomycetes</taxon>
        <taxon>Agaricomycetidae</taxon>
        <taxon>Agaricales</taxon>
        <taxon>Agaricineae</taxon>
        <taxon>Strophariaceae</taxon>
        <taxon>Agrocybe</taxon>
    </lineage>
</organism>
<protein>
    <recommendedName>
        <fullName evidence="2">Nudix hydrolase domain-containing protein</fullName>
    </recommendedName>
</protein>
<keyword evidence="4" id="KW-1185">Reference proteome</keyword>
<feature type="domain" description="Nudix hydrolase" evidence="2">
    <location>
        <begin position="17"/>
        <end position="176"/>
    </location>
</feature>
<dbReference type="PROSITE" id="PS51462">
    <property type="entry name" value="NUDIX"/>
    <property type="match status" value="1"/>
</dbReference>
<dbReference type="AlphaFoldDB" id="A0A9W8MUA1"/>
<sequence>MQVAPSKPPPLQFLAGEFVISAGCVLFRHNPDSPSNGLEVCILRHLDKDQYTLPKGRKDRGETIEAAAARETFEETGYKCSLWPNRIPTRAPAPGVNNVHTVEVVDNLVEPIAVTIRQPDGKVIFWYIALVEEGVEKQEGTQMESENYKSEFLAVNRALDILTSQSDREIVKKAYDIVVQKGRL</sequence>
<dbReference type="InterPro" id="IPR020084">
    <property type="entry name" value="NUDIX_hydrolase_CS"/>
</dbReference>
<evidence type="ECO:0000313" key="4">
    <source>
        <dbReference type="Proteomes" id="UP001148786"/>
    </source>
</evidence>
<dbReference type="GO" id="GO:0004081">
    <property type="term" value="F:bis(5'-nucleosyl)-tetraphosphatase (asymmetrical) activity"/>
    <property type="evidence" value="ECO:0007669"/>
    <property type="project" value="TreeGrafter"/>
</dbReference>
<dbReference type="OrthoDB" id="10259236at2759"/>
<dbReference type="PANTHER" id="PTHR21340">
    <property type="entry name" value="DIADENOSINE 5,5-P1,P4-TETRAPHOSPHATE PYROPHOSPHOHYDROLASE MUTT"/>
    <property type="match status" value="1"/>
</dbReference>
<keyword evidence="1" id="KW-0378">Hydrolase</keyword>
<dbReference type="EMBL" id="JANKHO010000757">
    <property type="protein sequence ID" value="KAJ3506527.1"/>
    <property type="molecule type" value="Genomic_DNA"/>
</dbReference>
<dbReference type="GO" id="GO:0006754">
    <property type="term" value="P:ATP biosynthetic process"/>
    <property type="evidence" value="ECO:0007669"/>
    <property type="project" value="TreeGrafter"/>
</dbReference>
<dbReference type="Gene3D" id="3.90.79.10">
    <property type="entry name" value="Nucleoside Triphosphate Pyrophosphohydrolase"/>
    <property type="match status" value="1"/>
</dbReference>
<evidence type="ECO:0000259" key="2">
    <source>
        <dbReference type="PROSITE" id="PS51462"/>
    </source>
</evidence>
<dbReference type="Proteomes" id="UP001148786">
    <property type="component" value="Unassembled WGS sequence"/>
</dbReference>
<dbReference type="GO" id="GO:0006167">
    <property type="term" value="P:AMP biosynthetic process"/>
    <property type="evidence" value="ECO:0007669"/>
    <property type="project" value="TreeGrafter"/>
</dbReference>
<dbReference type="PANTHER" id="PTHR21340:SF0">
    <property type="entry name" value="BIS(5'-NUCLEOSYL)-TETRAPHOSPHATASE [ASYMMETRICAL]"/>
    <property type="match status" value="1"/>
</dbReference>